<accession>C9ZW28</accession>
<evidence type="ECO:0000313" key="2">
    <source>
        <dbReference type="Proteomes" id="UP000002316"/>
    </source>
</evidence>
<name>C9ZW28_TRYB9</name>
<reference evidence="2" key="1">
    <citation type="journal article" date="2010" name="PLoS Negl. Trop. Dis.">
        <title>The genome sequence of Trypanosoma brucei gambiense, causative agent of chronic human african trypanosomiasis.</title>
        <authorList>
            <person name="Jackson A.P."/>
            <person name="Sanders M."/>
            <person name="Berry A."/>
            <person name="McQuillan J."/>
            <person name="Aslett M.A."/>
            <person name="Quail M.A."/>
            <person name="Chukualim B."/>
            <person name="Capewell P."/>
            <person name="MacLeod A."/>
            <person name="Melville S.E."/>
            <person name="Gibson W."/>
            <person name="Barry J.D."/>
            <person name="Berriman M."/>
            <person name="Hertz-Fowler C."/>
        </authorList>
    </citation>
    <scope>NUCLEOTIDE SEQUENCE [LARGE SCALE GENOMIC DNA]</scope>
    <source>
        <strain evidence="2">MHOM/CI/86/DAL972</strain>
    </source>
</reference>
<dbReference type="KEGG" id="tbg:TbgDal_VIII5550"/>
<dbReference type="GeneID" id="23863773"/>
<protein>
    <submittedName>
        <fullName evidence="1">Uncharacterized protein</fullName>
    </submittedName>
</protein>
<evidence type="ECO:0000313" key="1">
    <source>
        <dbReference type="EMBL" id="CBH13617.1"/>
    </source>
</evidence>
<sequence>MEVNDRVLALSVLPNRGSTLNCSTCKGPFPFVLQQALMVLPEDCTNPFLLLPSIPSTDSSKIYIYIYIYICTSPLHSPHTTYSLDQSSVSFPTPTSTLYATSLT</sequence>
<dbReference type="RefSeq" id="XP_011775893.1">
    <property type="nucleotide sequence ID" value="XM_011777591.1"/>
</dbReference>
<dbReference type="AlphaFoldDB" id="C9ZW28"/>
<gene>
    <name evidence="1" type="ORF">TbgDal_VIII5550</name>
</gene>
<proteinExistence type="predicted"/>
<dbReference type="Proteomes" id="UP000002316">
    <property type="component" value="Chromosome 8"/>
</dbReference>
<dbReference type="EMBL" id="FN554971">
    <property type="protein sequence ID" value="CBH13617.1"/>
    <property type="molecule type" value="Genomic_DNA"/>
</dbReference>
<organism evidence="1 2">
    <name type="scientific">Trypanosoma brucei gambiense (strain MHOM/CI/86/DAL972)</name>
    <dbReference type="NCBI Taxonomy" id="679716"/>
    <lineage>
        <taxon>Eukaryota</taxon>
        <taxon>Discoba</taxon>
        <taxon>Euglenozoa</taxon>
        <taxon>Kinetoplastea</taxon>
        <taxon>Metakinetoplastina</taxon>
        <taxon>Trypanosomatida</taxon>
        <taxon>Trypanosomatidae</taxon>
        <taxon>Trypanosoma</taxon>
    </lineage>
</organism>